<accession>A0A1F5Z2B6</accession>
<dbReference type="GO" id="GO:0016757">
    <property type="term" value="F:glycosyltransferase activity"/>
    <property type="evidence" value="ECO:0007669"/>
    <property type="project" value="InterPro"/>
</dbReference>
<feature type="domain" description="Glycosyl transferase family 1" evidence="2">
    <location>
        <begin position="186"/>
        <end position="328"/>
    </location>
</feature>
<organism evidence="3 4">
    <name type="scientific">Candidatus Gottesmanbacteria bacterium RIFCSPHIGHO2_01_FULL_40_15</name>
    <dbReference type="NCBI Taxonomy" id="1798376"/>
    <lineage>
        <taxon>Bacteria</taxon>
        <taxon>Candidatus Gottesmaniibacteriota</taxon>
    </lineage>
</organism>
<protein>
    <recommendedName>
        <fullName evidence="2">Glycosyl transferase family 1 domain-containing protein</fullName>
    </recommendedName>
</protein>
<proteinExistence type="predicted"/>
<sequence>MKIAFINIYQGLAYRGAERSTEELCLRLGVQNRITLISAGNTNVPEKVEKIKIPILLPYLPDSSFSFFRRFYLDLWSLQILIFTLRCLPYLLKRNFDILIPVNGGWQTVIIKLVTRIKRSKMVVIGRAGIGRDDAWNLLTCPDLFIALTGKAEKWAGKIKPGVKIVRIPNGIDLEKFHPRVKPVKLDLPRPVILAVSALTENKRLKLTINAVAAMEKPVSLLIVGRGPLKESLQNLGRQLLGRDRFMITQAGAEDMPAFYTAADIFTMVSVDTEAFGNVYLEALACNLPVAAPDDENRREIIGPAGLYCDPRDPRTYAQVLEEALSRNLGNIPRSRAEQFDWKRIIKKYDKVLKQLMKR</sequence>
<dbReference type="GO" id="GO:0009103">
    <property type="term" value="P:lipopolysaccharide biosynthetic process"/>
    <property type="evidence" value="ECO:0007669"/>
    <property type="project" value="TreeGrafter"/>
</dbReference>
<keyword evidence="1" id="KW-0808">Transferase</keyword>
<dbReference type="Pfam" id="PF00534">
    <property type="entry name" value="Glycos_transf_1"/>
    <property type="match status" value="1"/>
</dbReference>
<evidence type="ECO:0000313" key="4">
    <source>
        <dbReference type="Proteomes" id="UP000177354"/>
    </source>
</evidence>
<dbReference type="InterPro" id="IPR001296">
    <property type="entry name" value="Glyco_trans_1"/>
</dbReference>
<gene>
    <name evidence="3" type="ORF">A2777_05845</name>
</gene>
<dbReference type="EMBL" id="MFJF01000015">
    <property type="protein sequence ID" value="OGG06474.1"/>
    <property type="molecule type" value="Genomic_DNA"/>
</dbReference>
<dbReference type="PANTHER" id="PTHR46401">
    <property type="entry name" value="GLYCOSYLTRANSFERASE WBBK-RELATED"/>
    <property type="match status" value="1"/>
</dbReference>
<comment type="caution">
    <text evidence="3">The sequence shown here is derived from an EMBL/GenBank/DDBJ whole genome shotgun (WGS) entry which is preliminary data.</text>
</comment>
<evidence type="ECO:0000259" key="2">
    <source>
        <dbReference type="Pfam" id="PF00534"/>
    </source>
</evidence>
<dbReference type="PANTHER" id="PTHR46401:SF2">
    <property type="entry name" value="GLYCOSYLTRANSFERASE WBBK-RELATED"/>
    <property type="match status" value="1"/>
</dbReference>
<dbReference type="CDD" id="cd03801">
    <property type="entry name" value="GT4_PimA-like"/>
    <property type="match status" value="1"/>
</dbReference>
<dbReference type="Proteomes" id="UP000177354">
    <property type="component" value="Unassembled WGS sequence"/>
</dbReference>
<name>A0A1F5Z2B6_9BACT</name>
<dbReference type="SUPFAM" id="SSF53756">
    <property type="entry name" value="UDP-Glycosyltransferase/glycogen phosphorylase"/>
    <property type="match status" value="1"/>
</dbReference>
<reference evidence="3 4" key="1">
    <citation type="journal article" date="2016" name="Nat. Commun.">
        <title>Thousands of microbial genomes shed light on interconnected biogeochemical processes in an aquifer system.</title>
        <authorList>
            <person name="Anantharaman K."/>
            <person name="Brown C.T."/>
            <person name="Hug L.A."/>
            <person name="Sharon I."/>
            <person name="Castelle C.J."/>
            <person name="Probst A.J."/>
            <person name="Thomas B.C."/>
            <person name="Singh A."/>
            <person name="Wilkins M.J."/>
            <person name="Karaoz U."/>
            <person name="Brodie E.L."/>
            <person name="Williams K.H."/>
            <person name="Hubbard S.S."/>
            <person name="Banfield J.F."/>
        </authorList>
    </citation>
    <scope>NUCLEOTIDE SEQUENCE [LARGE SCALE GENOMIC DNA]</scope>
</reference>
<evidence type="ECO:0000313" key="3">
    <source>
        <dbReference type="EMBL" id="OGG06474.1"/>
    </source>
</evidence>
<dbReference type="AlphaFoldDB" id="A0A1F5Z2B6"/>
<dbReference type="Gene3D" id="3.40.50.2000">
    <property type="entry name" value="Glycogen Phosphorylase B"/>
    <property type="match status" value="2"/>
</dbReference>
<evidence type="ECO:0000256" key="1">
    <source>
        <dbReference type="ARBA" id="ARBA00022679"/>
    </source>
</evidence>